<gene>
    <name evidence="1" type="ORF">H6A31_13075</name>
</gene>
<dbReference type="InterPro" id="IPR020018">
    <property type="entry name" value="Motility-assoc_lipoprot_GldH"/>
</dbReference>
<organism evidence="1 2">
    <name type="scientific">Bacteroides mediterraneensis</name>
    <dbReference type="NCBI Taxonomy" id="1841856"/>
    <lineage>
        <taxon>Bacteria</taxon>
        <taxon>Pseudomonadati</taxon>
        <taxon>Bacteroidota</taxon>
        <taxon>Bacteroidia</taxon>
        <taxon>Bacteroidales</taxon>
        <taxon>Bacteroidaceae</taxon>
        <taxon>Bacteroides</taxon>
    </lineage>
</organism>
<accession>A0ABS2EZB8</accession>
<dbReference type="Pfam" id="PF14109">
    <property type="entry name" value="GldH_lipo"/>
    <property type="match status" value="1"/>
</dbReference>
<evidence type="ECO:0000313" key="1">
    <source>
        <dbReference type="EMBL" id="MBM6759600.1"/>
    </source>
</evidence>
<comment type="caution">
    <text evidence="1">The sequence shown here is derived from an EMBL/GenBank/DDBJ whole genome shotgun (WGS) entry which is preliminary data.</text>
</comment>
<dbReference type="RefSeq" id="WP_204476924.1">
    <property type="nucleotide sequence ID" value="NZ_JACJJW010000047.1"/>
</dbReference>
<dbReference type="Proteomes" id="UP000703295">
    <property type="component" value="Unassembled WGS sequence"/>
</dbReference>
<keyword evidence="1" id="KW-0449">Lipoprotein</keyword>
<proteinExistence type="predicted"/>
<reference evidence="1 2" key="1">
    <citation type="journal article" date="2021" name="Sci. Rep.">
        <title>The distribution of antibiotic resistance genes in chicken gut microbiota commensals.</title>
        <authorList>
            <person name="Juricova H."/>
            <person name="Matiasovicova J."/>
            <person name="Kubasova T."/>
            <person name="Cejkova D."/>
            <person name="Rychlik I."/>
        </authorList>
    </citation>
    <scope>NUCLEOTIDE SEQUENCE [LARGE SCALE GENOMIC DNA]</scope>
    <source>
        <strain evidence="1 2">An801</strain>
    </source>
</reference>
<protein>
    <submittedName>
        <fullName evidence="1">Gliding motility lipoprotein GldH</fullName>
    </submittedName>
</protein>
<sequence length="188" mass="21174">MYKHKKWTMGIPGFPCMPLFFQKVKAGLLLWGLCLWLSACHTDTKYHVYQSVPGEGSWQKTDSLVFNLPPDVPAGTCRMEVGIRHTGTYPYRDIWLSVTQIDGDSLPPHTDTLHIYLADEKGQWSHEGAIGGLYQAAYVYDKPVVLTDDSIGRQFRVTHLMRQNPLPGVSDVGIRLFFPGGVNAEEHK</sequence>
<name>A0ABS2EZB8_9BACE</name>
<dbReference type="EMBL" id="JACJJW010000047">
    <property type="protein sequence ID" value="MBM6759600.1"/>
    <property type="molecule type" value="Genomic_DNA"/>
</dbReference>
<dbReference type="NCBIfam" id="TIGR03511">
    <property type="entry name" value="GldH_lipo"/>
    <property type="match status" value="1"/>
</dbReference>
<evidence type="ECO:0000313" key="2">
    <source>
        <dbReference type="Proteomes" id="UP000703295"/>
    </source>
</evidence>
<keyword evidence="2" id="KW-1185">Reference proteome</keyword>